<keyword evidence="1" id="KW-0732">Signal</keyword>
<organism evidence="2">
    <name type="scientific">Streptomyces sp. NBC_01393</name>
    <dbReference type="NCBI Taxonomy" id="2903851"/>
    <lineage>
        <taxon>Bacteria</taxon>
        <taxon>Bacillati</taxon>
        <taxon>Actinomycetota</taxon>
        <taxon>Actinomycetes</taxon>
        <taxon>Kitasatosporales</taxon>
        <taxon>Streptomycetaceae</taxon>
        <taxon>Streptomyces</taxon>
    </lineage>
</organism>
<gene>
    <name evidence="2" type="ORF">OG699_28880</name>
</gene>
<proteinExistence type="predicted"/>
<name>A0AAU3I1U6_9ACTN</name>
<accession>A0AAU3I1U6</accession>
<dbReference type="PROSITE" id="PS51257">
    <property type="entry name" value="PROKAR_LIPOPROTEIN"/>
    <property type="match status" value="1"/>
</dbReference>
<reference evidence="2" key="1">
    <citation type="submission" date="2022-10" db="EMBL/GenBank/DDBJ databases">
        <title>The complete genomes of actinobacterial strains from the NBC collection.</title>
        <authorList>
            <person name="Joergensen T.S."/>
            <person name="Alvarez Arevalo M."/>
            <person name="Sterndorff E.B."/>
            <person name="Faurdal D."/>
            <person name="Vuksanovic O."/>
            <person name="Mourched A.-S."/>
            <person name="Charusanti P."/>
            <person name="Shaw S."/>
            <person name="Blin K."/>
            <person name="Weber T."/>
        </authorList>
    </citation>
    <scope>NUCLEOTIDE SEQUENCE</scope>
    <source>
        <strain evidence="2">NBC_01393</strain>
    </source>
</reference>
<dbReference type="AlphaFoldDB" id="A0AAU3I1U6"/>
<protein>
    <recommendedName>
        <fullName evidence="3">Lipoprotein</fullName>
    </recommendedName>
</protein>
<evidence type="ECO:0000313" key="2">
    <source>
        <dbReference type="EMBL" id="WTZ11637.1"/>
    </source>
</evidence>
<evidence type="ECO:0008006" key="3">
    <source>
        <dbReference type="Google" id="ProtNLM"/>
    </source>
</evidence>
<feature type="signal peptide" evidence="1">
    <location>
        <begin position="1"/>
        <end position="28"/>
    </location>
</feature>
<evidence type="ECO:0000256" key="1">
    <source>
        <dbReference type="SAM" id="SignalP"/>
    </source>
</evidence>
<feature type="chain" id="PRO_5043547585" description="Lipoprotein" evidence="1">
    <location>
        <begin position="29"/>
        <end position="205"/>
    </location>
</feature>
<sequence>MRTNTINAARTAAVAVGAILATGCGAGAEPADPVAATAPASSSSSASVPFGQKAVRTDLQAAVAAAGLTGGKVVAGLGVPQQPQTRTDTEKGRKAAVLATRLTPCVVSYRSPDAADPADTPAGTRRQLKVMLSGLAARGWKESTPPQEAPVGDNGTYFMASYAKKGWHLYARHVAAPVIDQMTVMATEEACFGRLTDEERALIED</sequence>
<dbReference type="EMBL" id="CP109546">
    <property type="protein sequence ID" value="WTZ11637.1"/>
    <property type="molecule type" value="Genomic_DNA"/>
</dbReference>